<keyword evidence="1" id="KW-0812">Transmembrane</keyword>
<protein>
    <submittedName>
        <fullName evidence="2">Uncharacterized protein</fullName>
    </submittedName>
</protein>
<keyword evidence="1" id="KW-1133">Transmembrane helix</keyword>
<organism evidence="2 3">
    <name type="scientific">Enterobacter wuhouensis</name>
    <dbReference type="NCBI Taxonomy" id="2529381"/>
    <lineage>
        <taxon>Bacteria</taxon>
        <taxon>Pseudomonadati</taxon>
        <taxon>Pseudomonadota</taxon>
        <taxon>Gammaproteobacteria</taxon>
        <taxon>Enterobacterales</taxon>
        <taxon>Enterobacteriaceae</taxon>
        <taxon>Enterobacter</taxon>
    </lineage>
</organism>
<dbReference type="OrthoDB" id="9945604at2"/>
<dbReference type="Proteomes" id="UP000291424">
    <property type="component" value="Unassembled WGS sequence"/>
</dbReference>
<sequence>MLCIQEDPYGNLKARHCSHCFQYYFSQLLAGFFFWFFHPLPVGEGWGEGKTCAMVAVNNLPKGLSHDTTLRIYWIW</sequence>
<proteinExistence type="predicted"/>
<evidence type="ECO:0000313" key="3">
    <source>
        <dbReference type="Proteomes" id="UP000291424"/>
    </source>
</evidence>
<feature type="transmembrane region" description="Helical" evidence="1">
    <location>
        <begin position="21"/>
        <end position="38"/>
    </location>
</feature>
<keyword evidence="1" id="KW-0472">Membrane</keyword>
<dbReference type="AlphaFoldDB" id="A0A4R0G3Q1"/>
<name>A0A4R0G3Q1_9ENTR</name>
<reference evidence="2 3" key="1">
    <citation type="submission" date="2019-02" db="EMBL/GenBank/DDBJ databases">
        <title>The draft genome of Enterobacter spp. strains.</title>
        <authorList>
            <person name="Wang C."/>
            <person name="Feng Y."/>
            <person name="Zong Z."/>
        </authorList>
    </citation>
    <scope>NUCLEOTIDE SEQUENCE [LARGE SCALE GENOMIC DNA]</scope>
    <source>
        <strain evidence="2 3">WCHEW120002</strain>
    </source>
</reference>
<accession>A0A4R0G3Q1</accession>
<comment type="caution">
    <text evidence="2">The sequence shown here is derived from an EMBL/GenBank/DDBJ whole genome shotgun (WGS) entry which is preliminary data.</text>
</comment>
<dbReference type="EMBL" id="SJOO01000009">
    <property type="protein sequence ID" value="TCB90597.1"/>
    <property type="molecule type" value="Genomic_DNA"/>
</dbReference>
<evidence type="ECO:0000313" key="2">
    <source>
        <dbReference type="EMBL" id="TCB90597.1"/>
    </source>
</evidence>
<gene>
    <name evidence="2" type="ORF">E0L20_18140</name>
</gene>
<evidence type="ECO:0000256" key="1">
    <source>
        <dbReference type="SAM" id="Phobius"/>
    </source>
</evidence>